<reference evidence="2 3" key="1">
    <citation type="submission" date="2020-08" db="EMBL/GenBank/DDBJ databases">
        <title>Genomic Encyclopedia of Type Strains, Phase IV (KMG-IV): sequencing the most valuable type-strain genomes for metagenomic binning, comparative biology and taxonomic classification.</title>
        <authorList>
            <person name="Goeker M."/>
        </authorList>
    </citation>
    <scope>NUCLEOTIDE SEQUENCE [LARGE SCALE GENOMIC DNA]</scope>
    <source>
        <strain evidence="2 3">DSM 12252</strain>
    </source>
</reference>
<evidence type="ECO:0000313" key="2">
    <source>
        <dbReference type="EMBL" id="MBB5032187.1"/>
    </source>
</evidence>
<feature type="domain" description="Type II secretion system protein GspG C-terminal" evidence="1">
    <location>
        <begin position="57"/>
        <end position="155"/>
    </location>
</feature>
<keyword evidence="3" id="KW-1185">Reference proteome</keyword>
<dbReference type="RefSeq" id="WP_184339124.1">
    <property type="nucleotide sequence ID" value="NZ_JACHIG010000003.1"/>
</dbReference>
<comment type="caution">
    <text evidence="2">The sequence shown here is derived from an EMBL/GenBank/DDBJ whole genome shotgun (WGS) entry which is preliminary data.</text>
</comment>
<gene>
    <name evidence="2" type="ORF">HNQ65_001764</name>
</gene>
<sequence length="160" mass="17809">MMRRPKVLWISGLLLLVATACWLLMHFSKRPDSKPATITPAPVVTNPQPQPAVAPQQVDTGLENEAASDVQRITRVLRDYRTIAGDNPIGSNAEIVQALSGDNIKQAKILPPDMPLNGNGELVDRWGTPYFFHQLSRTSMEIRSAGSDRRMWTSDDVFTR</sequence>
<dbReference type="InterPro" id="IPR013545">
    <property type="entry name" value="T2SS_protein-GspG_C"/>
</dbReference>
<name>A0A7W7YA20_9BACT</name>
<accession>A0A7W7YA20</accession>
<dbReference type="Gene3D" id="3.30.700.10">
    <property type="entry name" value="Glycoprotein, Type 4 Pilin"/>
    <property type="match status" value="1"/>
</dbReference>
<dbReference type="PROSITE" id="PS51257">
    <property type="entry name" value="PROKAR_LIPOPROTEIN"/>
    <property type="match status" value="1"/>
</dbReference>
<organism evidence="2 3">
    <name type="scientific">Prosthecobacter vanneervenii</name>
    <dbReference type="NCBI Taxonomy" id="48466"/>
    <lineage>
        <taxon>Bacteria</taxon>
        <taxon>Pseudomonadati</taxon>
        <taxon>Verrucomicrobiota</taxon>
        <taxon>Verrucomicrobiia</taxon>
        <taxon>Verrucomicrobiales</taxon>
        <taxon>Verrucomicrobiaceae</taxon>
        <taxon>Prosthecobacter</taxon>
    </lineage>
</organism>
<dbReference type="AlphaFoldDB" id="A0A7W7YA20"/>
<dbReference type="Proteomes" id="UP000590740">
    <property type="component" value="Unassembled WGS sequence"/>
</dbReference>
<protein>
    <recommendedName>
        <fullName evidence="1">Type II secretion system protein GspG C-terminal domain-containing protein</fullName>
    </recommendedName>
</protein>
<evidence type="ECO:0000259" key="1">
    <source>
        <dbReference type="Pfam" id="PF08334"/>
    </source>
</evidence>
<proteinExistence type="predicted"/>
<dbReference type="Pfam" id="PF08334">
    <property type="entry name" value="T2SSG"/>
    <property type="match status" value="1"/>
</dbReference>
<dbReference type="EMBL" id="JACHIG010000003">
    <property type="protein sequence ID" value="MBB5032187.1"/>
    <property type="molecule type" value="Genomic_DNA"/>
</dbReference>
<evidence type="ECO:0000313" key="3">
    <source>
        <dbReference type="Proteomes" id="UP000590740"/>
    </source>
</evidence>